<keyword evidence="5" id="KW-0675">Receptor</keyword>
<comment type="caution">
    <text evidence="5">The sequence shown here is derived from an EMBL/GenBank/DDBJ whole genome shotgun (WGS) entry which is preliminary data.</text>
</comment>
<feature type="domain" description="Outer membrane protein beta-barrel" evidence="4">
    <location>
        <begin position="373"/>
        <end position="778"/>
    </location>
</feature>
<organism evidence="5 6">
    <name type="scientific">Zobellia amurskyensis</name>
    <dbReference type="NCBI Taxonomy" id="248905"/>
    <lineage>
        <taxon>Bacteria</taxon>
        <taxon>Pseudomonadati</taxon>
        <taxon>Bacteroidota</taxon>
        <taxon>Flavobacteriia</taxon>
        <taxon>Flavobacteriales</taxon>
        <taxon>Flavobacteriaceae</taxon>
        <taxon>Zobellia</taxon>
    </lineage>
</organism>
<dbReference type="InterPro" id="IPR008969">
    <property type="entry name" value="CarboxyPept-like_regulatory"/>
</dbReference>
<dbReference type="Pfam" id="PF13715">
    <property type="entry name" value="CarbopepD_reg_2"/>
    <property type="match status" value="1"/>
</dbReference>
<dbReference type="SUPFAM" id="SSF56935">
    <property type="entry name" value="Porins"/>
    <property type="match status" value="1"/>
</dbReference>
<evidence type="ECO:0000259" key="4">
    <source>
        <dbReference type="Pfam" id="PF14905"/>
    </source>
</evidence>
<evidence type="ECO:0000256" key="3">
    <source>
        <dbReference type="ARBA" id="ARBA00023237"/>
    </source>
</evidence>
<dbReference type="PANTHER" id="PTHR40980:SF4">
    <property type="entry name" value="TONB-DEPENDENT RECEPTOR-LIKE BETA-BARREL DOMAIN-CONTAINING PROTEIN"/>
    <property type="match status" value="1"/>
</dbReference>
<dbReference type="RefSeq" id="WP_155600723.1">
    <property type="nucleotide sequence ID" value="NZ_RCNR01000040.1"/>
</dbReference>
<keyword evidence="2" id="KW-0472">Membrane</keyword>
<evidence type="ECO:0000313" key="5">
    <source>
        <dbReference type="EMBL" id="MUH37434.1"/>
    </source>
</evidence>
<sequence>MKNFIYPLFYLLFSNCLLYSQDSVISGTVENEEGITVPFANVQLMNAVDSTLITGTSSNELGFYQINNITDGHYLIKASYIGNESPLRSITVKGDLKLEPLTINDSAQNLNEVVVISQKPRLERKIDRLVFNVENTAYSDGDVWDVLKITPSVMIMNDKLSVKGSNSVGVLINGRKINIPYNDIVNLLSGTSAANVQSIEVITNPPAKYSAEESVLINIVMKKNIVAGYNGAVYNKYVQGVLPKHTVGTDHFFKGKKTQLSLNYSFRHDRDVIYYTDITNFSHDDGSVSTWSAEQEYLNNRKQHNLSLFFDYDINEKSKLSFTTITLWEPDKSRVYDTNTDLVGDSRWSSFETLNNAKKQKLNTSYYLDYIQDLNTEGAQLSFNAHFTFYEESDSQLLNTTFFDTNRELSGENQFTTDTEQKLNLYSLQGDYLTPLGEESTLETGLRFAGIASNSSILQQGFDRDQPGIDPSASSAFDYDESIYAAYAQYSGKWDHWKLKAGLRAEYAETEGEWDMERQTNERNNFQLFPSGSIQYTPNDKHDFNVYYFRKITRPRYNSINPFQTFQSTFSTIEGNPELLPATRHYLAGGYTFDESYTVEVFYKNKKNGLSELIFQNNDSNLLRFISSNIDQESAYGIDFSLNKNFTNFYNSYLLISFYDETFKFTNLSTSELVELEQFSWFVRSSNNFSLLSDRSLTADLNFIYTSAMLSGNSKFDAFGALNLMLRKTFYDKKLSVSMGLEDIFNQGNQFNTRNYKDQNGTSLSRQENRLFVLGLRYRFGNSKMRDNKKSKRVDERNRI</sequence>
<dbReference type="OrthoDB" id="8764943at2"/>
<dbReference type="AlphaFoldDB" id="A0A7X2ZW42"/>
<evidence type="ECO:0000256" key="1">
    <source>
        <dbReference type="ARBA" id="ARBA00004442"/>
    </source>
</evidence>
<gene>
    <name evidence="5" type="ORF">D9O36_16395</name>
</gene>
<dbReference type="GO" id="GO:0009279">
    <property type="term" value="C:cell outer membrane"/>
    <property type="evidence" value="ECO:0007669"/>
    <property type="project" value="UniProtKB-SubCell"/>
</dbReference>
<dbReference type="InterPro" id="IPR036942">
    <property type="entry name" value="Beta-barrel_TonB_sf"/>
</dbReference>
<accession>A0A7X2ZW42</accession>
<keyword evidence="6" id="KW-1185">Reference proteome</keyword>
<keyword evidence="3" id="KW-0998">Cell outer membrane</keyword>
<dbReference type="Gene3D" id="2.40.170.20">
    <property type="entry name" value="TonB-dependent receptor, beta-barrel domain"/>
    <property type="match status" value="1"/>
</dbReference>
<evidence type="ECO:0000313" key="6">
    <source>
        <dbReference type="Proteomes" id="UP000540519"/>
    </source>
</evidence>
<dbReference type="EMBL" id="RCNR01000040">
    <property type="protein sequence ID" value="MUH37434.1"/>
    <property type="molecule type" value="Genomic_DNA"/>
</dbReference>
<dbReference type="Gene3D" id="2.60.40.1120">
    <property type="entry name" value="Carboxypeptidase-like, regulatory domain"/>
    <property type="match status" value="1"/>
</dbReference>
<protein>
    <submittedName>
        <fullName evidence="5">TonB-dependent receptor</fullName>
    </submittedName>
</protein>
<reference evidence="5 6" key="1">
    <citation type="journal article" date="2019" name="Mar. Drugs">
        <title>Comparative Genomics and CAZyme Genome Repertoires of Marine Zobellia amurskyensis KMM 3526(T) and Zobellia laminariae KMM 3676(T).</title>
        <authorList>
            <person name="Chernysheva N."/>
            <person name="Bystritskaya E."/>
            <person name="Stenkova A."/>
            <person name="Golovkin I."/>
            <person name="Nedashkovskaya O."/>
            <person name="Isaeva M."/>
        </authorList>
    </citation>
    <scope>NUCLEOTIDE SEQUENCE [LARGE SCALE GENOMIC DNA]</scope>
    <source>
        <strain evidence="5 6">KMM 3526</strain>
    </source>
</reference>
<dbReference type="Proteomes" id="UP000540519">
    <property type="component" value="Unassembled WGS sequence"/>
</dbReference>
<dbReference type="SUPFAM" id="SSF49464">
    <property type="entry name" value="Carboxypeptidase regulatory domain-like"/>
    <property type="match status" value="1"/>
</dbReference>
<comment type="subcellular location">
    <subcellularLocation>
        <location evidence="1">Cell outer membrane</location>
    </subcellularLocation>
</comment>
<dbReference type="PANTHER" id="PTHR40980">
    <property type="entry name" value="PLUG DOMAIN-CONTAINING PROTEIN"/>
    <property type="match status" value="1"/>
</dbReference>
<dbReference type="Pfam" id="PF14905">
    <property type="entry name" value="OMP_b-brl_3"/>
    <property type="match status" value="1"/>
</dbReference>
<name>A0A7X2ZW42_9FLAO</name>
<dbReference type="InterPro" id="IPR041700">
    <property type="entry name" value="OMP_b-brl_3"/>
</dbReference>
<proteinExistence type="predicted"/>
<evidence type="ECO:0000256" key="2">
    <source>
        <dbReference type="ARBA" id="ARBA00023136"/>
    </source>
</evidence>